<dbReference type="PANTHER" id="PTHR35303:SF5">
    <property type="entry name" value="OS02G0197800 PROTEIN"/>
    <property type="match status" value="1"/>
</dbReference>
<accession>A0ABQ2WE73</accession>
<protein>
    <recommendedName>
        <fullName evidence="3">Gamma-butyrobetaine hydroxylase-like N-terminal domain-containing protein</fullName>
    </recommendedName>
</protein>
<dbReference type="RefSeq" id="WP_189480174.1">
    <property type="nucleotide sequence ID" value="NZ_BMYR01000002.1"/>
</dbReference>
<evidence type="ECO:0000313" key="4">
    <source>
        <dbReference type="EMBL" id="GGW52042.1"/>
    </source>
</evidence>
<keyword evidence="1" id="KW-0479">Metal-binding</keyword>
<dbReference type="InterPro" id="IPR010376">
    <property type="entry name" value="GBBH-like_N"/>
</dbReference>
<reference evidence="5" key="1">
    <citation type="journal article" date="2019" name="Int. J. Syst. Evol. Microbiol.">
        <title>The Global Catalogue of Microorganisms (GCM) 10K type strain sequencing project: providing services to taxonomists for standard genome sequencing and annotation.</title>
        <authorList>
            <consortium name="The Broad Institute Genomics Platform"/>
            <consortium name="The Broad Institute Genome Sequencing Center for Infectious Disease"/>
            <person name="Wu L."/>
            <person name="Ma J."/>
        </authorList>
    </citation>
    <scope>NUCLEOTIDE SEQUENCE [LARGE SCALE GENOMIC DNA]</scope>
    <source>
        <strain evidence="5">KCTC 23723</strain>
    </source>
</reference>
<keyword evidence="5" id="KW-1185">Reference proteome</keyword>
<dbReference type="InterPro" id="IPR038492">
    <property type="entry name" value="GBBH-like_N_sf"/>
</dbReference>
<evidence type="ECO:0000256" key="1">
    <source>
        <dbReference type="ARBA" id="ARBA00022723"/>
    </source>
</evidence>
<evidence type="ECO:0000259" key="3">
    <source>
        <dbReference type="Pfam" id="PF06155"/>
    </source>
</evidence>
<dbReference type="Proteomes" id="UP000634667">
    <property type="component" value="Unassembled WGS sequence"/>
</dbReference>
<dbReference type="PANTHER" id="PTHR35303">
    <property type="entry name" value="OS02G0197800 PROTEIN"/>
    <property type="match status" value="1"/>
</dbReference>
<keyword evidence="2" id="KW-0408">Iron</keyword>
<name>A0ABQ2WE73_9ALTE</name>
<dbReference type="Gene3D" id="3.30.2020.30">
    <property type="match status" value="1"/>
</dbReference>
<gene>
    <name evidence="4" type="ORF">GCM10008111_04980</name>
</gene>
<organism evidence="4 5">
    <name type="scientific">Alishewanella tabrizica</name>
    <dbReference type="NCBI Taxonomy" id="671278"/>
    <lineage>
        <taxon>Bacteria</taxon>
        <taxon>Pseudomonadati</taxon>
        <taxon>Pseudomonadota</taxon>
        <taxon>Gammaproteobacteria</taxon>
        <taxon>Alteromonadales</taxon>
        <taxon>Alteromonadaceae</taxon>
        <taxon>Alishewanella</taxon>
    </lineage>
</organism>
<evidence type="ECO:0000256" key="2">
    <source>
        <dbReference type="ARBA" id="ARBA00023004"/>
    </source>
</evidence>
<dbReference type="Pfam" id="PF06155">
    <property type="entry name" value="GBBH-like_N"/>
    <property type="match status" value="1"/>
</dbReference>
<proteinExistence type="predicted"/>
<feature type="domain" description="Gamma-butyrobetaine hydroxylase-like N-terminal" evidence="3">
    <location>
        <begin position="9"/>
        <end position="89"/>
    </location>
</feature>
<sequence length="123" mass="13854">MSAPLSKLHYHQRRRVLDVISHDGACGSLSAEFLRVHSPSAEVRGHGQPKLVANKRDVAITAITPVGHYAVKLSFDDGHNTGLYSYTYLQQLVQQHDIMWQHYLQQLKLANASREPRIAIKTV</sequence>
<comment type="caution">
    <text evidence="4">The sequence shown here is derived from an EMBL/GenBank/DDBJ whole genome shotgun (WGS) entry which is preliminary data.</text>
</comment>
<dbReference type="EMBL" id="BMYR01000002">
    <property type="protein sequence ID" value="GGW52042.1"/>
    <property type="molecule type" value="Genomic_DNA"/>
</dbReference>
<evidence type="ECO:0000313" key="5">
    <source>
        <dbReference type="Proteomes" id="UP000634667"/>
    </source>
</evidence>